<comment type="subcellular location">
    <subcellularLocation>
        <location evidence="1">Membrane</location>
        <topology evidence="1">Single-pass membrane protein</topology>
    </subcellularLocation>
</comment>
<evidence type="ECO:0000256" key="5">
    <source>
        <dbReference type="ARBA" id="ARBA00023136"/>
    </source>
</evidence>
<dbReference type="EMBL" id="CP098502">
    <property type="protein sequence ID" value="UTI64493.1"/>
    <property type="molecule type" value="Genomic_DNA"/>
</dbReference>
<organism evidence="6 7">
    <name type="scientific">Paraconexibacter antarcticus</name>
    <dbReference type="NCBI Taxonomy" id="2949664"/>
    <lineage>
        <taxon>Bacteria</taxon>
        <taxon>Bacillati</taxon>
        <taxon>Actinomycetota</taxon>
        <taxon>Thermoleophilia</taxon>
        <taxon>Solirubrobacterales</taxon>
        <taxon>Paraconexibacteraceae</taxon>
        <taxon>Paraconexibacter</taxon>
    </lineage>
</organism>
<evidence type="ECO:0000256" key="3">
    <source>
        <dbReference type="ARBA" id="ARBA00022692"/>
    </source>
</evidence>
<keyword evidence="3" id="KW-0812">Transmembrane</keyword>
<proteinExistence type="inferred from homology"/>
<comment type="similarity">
    <text evidence="2">Belongs to the LemA family.</text>
</comment>
<dbReference type="PANTHER" id="PTHR34478:SF1">
    <property type="entry name" value="PROTEIN LEMA"/>
    <property type="match status" value="1"/>
</dbReference>
<dbReference type="RefSeq" id="WP_254571194.1">
    <property type="nucleotide sequence ID" value="NZ_CP098502.1"/>
</dbReference>
<dbReference type="InterPro" id="IPR007156">
    <property type="entry name" value="MamQ_LemA"/>
</dbReference>
<dbReference type="Pfam" id="PF04011">
    <property type="entry name" value="LemA"/>
    <property type="match status" value="1"/>
</dbReference>
<dbReference type="Proteomes" id="UP001056035">
    <property type="component" value="Chromosome"/>
</dbReference>
<dbReference type="InterPro" id="IPR023353">
    <property type="entry name" value="LemA-like_dom_sf"/>
</dbReference>
<name>A0ABY5DR39_9ACTN</name>
<evidence type="ECO:0000256" key="1">
    <source>
        <dbReference type="ARBA" id="ARBA00004167"/>
    </source>
</evidence>
<accession>A0ABY5DR39</accession>
<keyword evidence="7" id="KW-1185">Reference proteome</keyword>
<protein>
    <submittedName>
        <fullName evidence="6">LemA family protein</fullName>
    </submittedName>
</protein>
<keyword evidence="4" id="KW-1133">Transmembrane helix</keyword>
<sequence>MTLVLVIAVLVVVLLAAVRVRARWTLVDARRAADRDWATIDELLARRHDLVPSLVSTVKGYTGAEDEALERLVAARAAARAASGPAARGAAETALGDALAPVTGAGARHPQLGAAPAFVRLVDELTGLEDELQAARRRYNGSVLTYAARTRALPGRLVGARGFPPREPFPLEPPAG</sequence>
<dbReference type="Gene3D" id="1.20.1440.20">
    <property type="entry name" value="LemA-like domain"/>
    <property type="match status" value="1"/>
</dbReference>
<dbReference type="SUPFAM" id="SSF140478">
    <property type="entry name" value="LemA-like"/>
    <property type="match status" value="1"/>
</dbReference>
<evidence type="ECO:0000313" key="6">
    <source>
        <dbReference type="EMBL" id="UTI64493.1"/>
    </source>
</evidence>
<keyword evidence="5" id="KW-0472">Membrane</keyword>
<gene>
    <name evidence="6" type="ORF">NBH00_24545</name>
</gene>
<evidence type="ECO:0000256" key="2">
    <source>
        <dbReference type="ARBA" id="ARBA00008854"/>
    </source>
</evidence>
<evidence type="ECO:0000256" key="4">
    <source>
        <dbReference type="ARBA" id="ARBA00022989"/>
    </source>
</evidence>
<dbReference type="PANTHER" id="PTHR34478">
    <property type="entry name" value="PROTEIN LEMA"/>
    <property type="match status" value="1"/>
</dbReference>
<evidence type="ECO:0000313" key="7">
    <source>
        <dbReference type="Proteomes" id="UP001056035"/>
    </source>
</evidence>
<reference evidence="6 7" key="1">
    <citation type="submission" date="2022-06" db="EMBL/GenBank/DDBJ databases">
        <title>Paraconexibacter antarcticus.</title>
        <authorList>
            <person name="Kim C.S."/>
        </authorList>
    </citation>
    <scope>NUCLEOTIDE SEQUENCE [LARGE SCALE GENOMIC DNA]</scope>
    <source>
        <strain evidence="6 7">02-257</strain>
    </source>
</reference>